<evidence type="ECO:0000256" key="1">
    <source>
        <dbReference type="ARBA" id="ARBA00004127"/>
    </source>
</evidence>
<dbReference type="GO" id="GO:0005886">
    <property type="term" value="C:plasma membrane"/>
    <property type="evidence" value="ECO:0007669"/>
    <property type="project" value="TreeGrafter"/>
</dbReference>
<proteinExistence type="inferred from homology"/>
<feature type="transmembrane region" description="Helical" evidence="8">
    <location>
        <begin position="352"/>
        <end position="372"/>
    </location>
</feature>
<feature type="domain" description="Major facilitator superfamily (MFS) profile" evidence="9">
    <location>
        <begin position="26"/>
        <end position="506"/>
    </location>
</feature>
<gene>
    <name evidence="10" type="ORF">ATNIH1004_001246</name>
</gene>
<feature type="transmembrane region" description="Helical" evidence="8">
    <location>
        <begin position="149"/>
        <end position="174"/>
    </location>
</feature>
<evidence type="ECO:0000256" key="7">
    <source>
        <dbReference type="SAM" id="MobiDB-lite"/>
    </source>
</evidence>
<keyword evidence="6 8" id="KW-0472">Membrane</keyword>
<keyword evidence="3" id="KW-0813">Transport</keyword>
<dbReference type="FunFam" id="1.20.1250.20:FF:000436">
    <property type="entry name" value="MFS transporter, putative"/>
    <property type="match status" value="1"/>
</dbReference>
<evidence type="ECO:0000256" key="8">
    <source>
        <dbReference type="SAM" id="Phobius"/>
    </source>
</evidence>
<dbReference type="Gene3D" id="1.20.1250.20">
    <property type="entry name" value="MFS general substrate transporter like domains"/>
    <property type="match status" value="2"/>
</dbReference>
<feature type="transmembrane region" description="Helical" evidence="8">
    <location>
        <begin position="116"/>
        <end position="137"/>
    </location>
</feature>
<evidence type="ECO:0000313" key="10">
    <source>
        <dbReference type="EMBL" id="KAA8652342.1"/>
    </source>
</evidence>
<dbReference type="FunFam" id="1.20.1720.10:FF:000013">
    <property type="entry name" value="Related to multidrug resistance proteins"/>
    <property type="match status" value="1"/>
</dbReference>
<dbReference type="AlphaFoldDB" id="A0A5M9MZ02"/>
<feature type="transmembrane region" description="Helical" evidence="8">
    <location>
        <begin position="220"/>
        <end position="241"/>
    </location>
</feature>
<dbReference type="InterPro" id="IPR036259">
    <property type="entry name" value="MFS_trans_sf"/>
</dbReference>
<evidence type="ECO:0000259" key="9">
    <source>
        <dbReference type="PROSITE" id="PS50850"/>
    </source>
</evidence>
<dbReference type="Proteomes" id="UP000324241">
    <property type="component" value="Unassembled WGS sequence"/>
</dbReference>
<feature type="transmembrane region" description="Helical" evidence="8">
    <location>
        <begin position="378"/>
        <end position="401"/>
    </location>
</feature>
<evidence type="ECO:0000256" key="4">
    <source>
        <dbReference type="ARBA" id="ARBA00022692"/>
    </source>
</evidence>
<reference evidence="10 11" key="1">
    <citation type="submission" date="2019-08" db="EMBL/GenBank/DDBJ databases">
        <title>The genome sequence of a newly discovered highly antifungal drug resistant Aspergillus species, Aspergillus tanneri NIH 1004.</title>
        <authorList>
            <person name="Mounaud S."/>
            <person name="Singh I."/>
            <person name="Joardar V."/>
            <person name="Pakala S."/>
            <person name="Pakala S."/>
            <person name="Venepally P."/>
            <person name="Chung J.K."/>
            <person name="Losada L."/>
            <person name="Nierman W.C."/>
        </authorList>
    </citation>
    <scope>NUCLEOTIDE SEQUENCE [LARGE SCALE GENOMIC DNA]</scope>
    <source>
        <strain evidence="10 11">NIH1004</strain>
    </source>
</reference>
<feature type="transmembrane region" description="Helical" evidence="8">
    <location>
        <begin position="279"/>
        <end position="299"/>
    </location>
</feature>
<feature type="region of interest" description="Disordered" evidence="7">
    <location>
        <begin position="511"/>
        <end position="534"/>
    </location>
</feature>
<dbReference type="VEuPathDB" id="FungiDB:EYZ11_008172"/>
<dbReference type="Pfam" id="PF07690">
    <property type="entry name" value="MFS_1"/>
    <property type="match status" value="1"/>
</dbReference>
<feature type="transmembrane region" description="Helical" evidence="8">
    <location>
        <begin position="20"/>
        <end position="40"/>
    </location>
</feature>
<dbReference type="EMBL" id="QUQM01000002">
    <property type="protein sequence ID" value="KAA8652342.1"/>
    <property type="molecule type" value="Genomic_DNA"/>
</dbReference>
<keyword evidence="5 8" id="KW-1133">Transmembrane helix</keyword>
<comment type="caution">
    <text evidence="10">The sequence shown here is derived from an EMBL/GenBank/DDBJ whole genome shotgun (WGS) entry which is preliminary data.</text>
</comment>
<comment type="similarity">
    <text evidence="2">Belongs to the major facilitator superfamily.</text>
</comment>
<evidence type="ECO:0000256" key="6">
    <source>
        <dbReference type="ARBA" id="ARBA00023136"/>
    </source>
</evidence>
<dbReference type="OrthoDB" id="6770063at2759"/>
<feature type="transmembrane region" description="Helical" evidence="8">
    <location>
        <begin position="422"/>
        <end position="440"/>
    </location>
</feature>
<feature type="transmembrane region" description="Helical" evidence="8">
    <location>
        <begin position="60"/>
        <end position="79"/>
    </location>
</feature>
<protein>
    <recommendedName>
        <fullName evidence="9">Major facilitator superfamily (MFS) profile domain-containing protein</fullName>
    </recommendedName>
</protein>
<feature type="transmembrane region" description="Helical" evidence="8">
    <location>
        <begin position="247"/>
        <end position="267"/>
    </location>
</feature>
<feature type="transmembrane region" description="Helical" evidence="8">
    <location>
        <begin position="319"/>
        <end position="340"/>
    </location>
</feature>
<feature type="transmembrane region" description="Helical" evidence="8">
    <location>
        <begin position="91"/>
        <end position="110"/>
    </location>
</feature>
<name>A0A5M9MZ02_9EURO</name>
<evidence type="ECO:0000256" key="2">
    <source>
        <dbReference type="ARBA" id="ARBA00008335"/>
    </source>
</evidence>
<dbReference type="GO" id="GO:0012505">
    <property type="term" value="C:endomembrane system"/>
    <property type="evidence" value="ECO:0007669"/>
    <property type="project" value="UniProtKB-SubCell"/>
</dbReference>
<evidence type="ECO:0000313" key="11">
    <source>
        <dbReference type="Proteomes" id="UP000324241"/>
    </source>
</evidence>
<evidence type="ECO:0000256" key="5">
    <source>
        <dbReference type="ARBA" id="ARBA00022989"/>
    </source>
</evidence>
<evidence type="ECO:0000256" key="3">
    <source>
        <dbReference type="ARBA" id="ARBA00022448"/>
    </source>
</evidence>
<dbReference type="InterPro" id="IPR020846">
    <property type="entry name" value="MFS_dom"/>
</dbReference>
<dbReference type="GO" id="GO:0046943">
    <property type="term" value="F:carboxylic acid transmembrane transporter activity"/>
    <property type="evidence" value="ECO:0007669"/>
    <property type="project" value="UniProtKB-ARBA"/>
</dbReference>
<dbReference type="SUPFAM" id="SSF103473">
    <property type="entry name" value="MFS general substrate transporter"/>
    <property type="match status" value="1"/>
</dbReference>
<dbReference type="InterPro" id="IPR011701">
    <property type="entry name" value="MFS"/>
</dbReference>
<sequence>MNRQQAAEKALHDQSNILPISQLLIVFTGLAVSLLITFVDQNGISVTLPTIAKDLHARNTISWAGTSSLIANTMFTVLYGRLSDIFGRKIVYLFALALLCIADLLCGLSQNAPMFYVFRGLAGVAGGGVTSLTMIIVSDVVSLRERGKYQGILGASLGLGNVLGPFIGAAFVMMSTWRGFFWLLSPLSACSIVVGYFLIPNNAQKNSFRENISRIDFFGIIASSVGIIFLLIPISGGGSYFEWDSPLVISMLAIGACSLITFIFIEWKVATLPMLPVAFFKNKVICTLFLQSFLLGAVYQSYLYYLPLYYQNAREWSPLVSAAFTAPMVVCQSLASILSGQYISRRRRYGEVIWTGFGLWTLGAGLVLLFELDTSPGVIVAVVAIIGIGVGGTFQPTLVAFQAHCTKSQRAVVISDRNFFRCLGGACGLAVSAALLQATLRSSLPDGYQYLAHSSYSLPSRSNVSNADWSQIVTAYAKASRSVFILQVPLIGVAFIACLLIRDRGLERLKEPGEEEEKNETQPGCDNQQGSAHG</sequence>
<dbReference type="PANTHER" id="PTHR23501">
    <property type="entry name" value="MAJOR FACILITATOR SUPERFAMILY"/>
    <property type="match status" value="1"/>
</dbReference>
<feature type="compositionally biased region" description="Polar residues" evidence="7">
    <location>
        <begin position="521"/>
        <end position="534"/>
    </location>
</feature>
<comment type="subcellular location">
    <subcellularLocation>
        <location evidence="1">Endomembrane system</location>
        <topology evidence="1">Multi-pass membrane protein</topology>
    </subcellularLocation>
</comment>
<organism evidence="10 11">
    <name type="scientific">Aspergillus tanneri</name>
    <dbReference type="NCBI Taxonomy" id="1220188"/>
    <lineage>
        <taxon>Eukaryota</taxon>
        <taxon>Fungi</taxon>
        <taxon>Dikarya</taxon>
        <taxon>Ascomycota</taxon>
        <taxon>Pezizomycotina</taxon>
        <taxon>Eurotiomycetes</taxon>
        <taxon>Eurotiomycetidae</taxon>
        <taxon>Eurotiales</taxon>
        <taxon>Aspergillaceae</taxon>
        <taxon>Aspergillus</taxon>
        <taxon>Aspergillus subgen. Circumdati</taxon>
    </lineage>
</organism>
<dbReference type="PRINTS" id="PR01036">
    <property type="entry name" value="TCRTETB"/>
</dbReference>
<keyword evidence="4 8" id="KW-0812">Transmembrane</keyword>
<dbReference type="PROSITE" id="PS50850">
    <property type="entry name" value="MFS"/>
    <property type="match status" value="1"/>
</dbReference>
<dbReference type="RefSeq" id="XP_033431703.1">
    <property type="nucleotide sequence ID" value="XM_033565946.1"/>
</dbReference>
<accession>A0A5M9MZ02</accession>
<feature type="transmembrane region" description="Helical" evidence="8">
    <location>
        <begin position="483"/>
        <end position="501"/>
    </location>
</feature>
<dbReference type="GeneID" id="54323948"/>
<feature type="transmembrane region" description="Helical" evidence="8">
    <location>
        <begin position="180"/>
        <end position="199"/>
    </location>
</feature>
<dbReference type="PANTHER" id="PTHR23501:SF78">
    <property type="entry name" value="MAJOR FACILITATOR SUPERFAMILY (MFS) PROFILE DOMAIN-CONTAINING PROTEIN-RELATED"/>
    <property type="match status" value="1"/>
</dbReference>